<dbReference type="InterPro" id="IPR000634">
    <property type="entry name" value="Ser/Thr_deHydtase_PyrdxlP-BS"/>
</dbReference>
<dbReference type="Pfam" id="PF00291">
    <property type="entry name" value="PALP"/>
    <property type="match status" value="1"/>
</dbReference>
<dbReference type="InterPro" id="IPR036052">
    <property type="entry name" value="TrpB-like_PALP_sf"/>
</dbReference>
<dbReference type="NCBIfam" id="NF006094">
    <property type="entry name" value="PRK08246.1"/>
    <property type="match status" value="1"/>
</dbReference>
<dbReference type="AlphaFoldDB" id="A0A1H9QJ43"/>
<dbReference type="SUPFAM" id="SSF53686">
    <property type="entry name" value="Tryptophan synthase beta subunit-like PLP-dependent enzymes"/>
    <property type="match status" value="1"/>
</dbReference>
<dbReference type="PANTHER" id="PTHR48078">
    <property type="entry name" value="THREONINE DEHYDRATASE, MITOCHONDRIAL-RELATED"/>
    <property type="match status" value="1"/>
</dbReference>
<dbReference type="GO" id="GO:0009097">
    <property type="term" value="P:isoleucine biosynthetic process"/>
    <property type="evidence" value="ECO:0007669"/>
    <property type="project" value="TreeGrafter"/>
</dbReference>
<dbReference type="InterPro" id="IPR001926">
    <property type="entry name" value="TrpB-like_PALP"/>
</dbReference>
<dbReference type="PROSITE" id="PS00165">
    <property type="entry name" value="DEHYDRATASE_SER_THR"/>
    <property type="match status" value="1"/>
</dbReference>
<evidence type="ECO:0000256" key="2">
    <source>
        <dbReference type="ARBA" id="ARBA00022898"/>
    </source>
</evidence>
<dbReference type="STRING" id="155974.SAMN04487818_104271"/>
<accession>A0A1H9QJ43</accession>
<keyword evidence="2" id="KW-0663">Pyridoxal phosphate</keyword>
<sequence length="321" mass="32646">MLTGAVWWIASGRPTPPARLASVGVDHTDVAAAAGRIAPHARHTPILRTELDGRPLVLKLEHLQRTGSFKLRGALNALLGGPRPTHVVTASGGNHGLAVATAARLLDLPATVYVPERAPESKTRRIEAAGAKLVRHGSAYAEAAAAALTEASTSGARYVPAYDDPLVIAGQGTCAAEVVADAPEVDALVVAVGGGGLAAGTVLGAGGRSVVLVEPENCQAMHDALAAGTPVDSVVDSVAASALGATRVGALPFEVVRSGDTRSVLVTDGELLAARDLLWEEFRIAVEPAAAVPLAAWLAGRVEADLPCLVVCGANSEWIPA</sequence>
<name>A0A1H9QJ43_9PSEU</name>
<gene>
    <name evidence="5" type="ORF">SAMN04487818_104271</name>
</gene>
<reference evidence="6" key="1">
    <citation type="submission" date="2016-10" db="EMBL/GenBank/DDBJ databases">
        <authorList>
            <person name="Varghese N."/>
            <person name="Submissions S."/>
        </authorList>
    </citation>
    <scope>NUCLEOTIDE SEQUENCE [LARGE SCALE GENOMIC DNA]</scope>
    <source>
        <strain evidence="6">DSM 44260</strain>
    </source>
</reference>
<dbReference type="Proteomes" id="UP000199051">
    <property type="component" value="Unassembled WGS sequence"/>
</dbReference>
<evidence type="ECO:0000313" key="6">
    <source>
        <dbReference type="Proteomes" id="UP000199051"/>
    </source>
</evidence>
<organism evidence="5 6">
    <name type="scientific">Actinokineospora terrae</name>
    <dbReference type="NCBI Taxonomy" id="155974"/>
    <lineage>
        <taxon>Bacteria</taxon>
        <taxon>Bacillati</taxon>
        <taxon>Actinomycetota</taxon>
        <taxon>Actinomycetes</taxon>
        <taxon>Pseudonocardiales</taxon>
        <taxon>Pseudonocardiaceae</taxon>
        <taxon>Actinokineospora</taxon>
    </lineage>
</organism>
<dbReference type="EMBL" id="FOGI01000004">
    <property type="protein sequence ID" value="SER59869.1"/>
    <property type="molecule type" value="Genomic_DNA"/>
</dbReference>
<protein>
    <submittedName>
        <fullName evidence="5">L-threonine ammonia-lyase</fullName>
    </submittedName>
</protein>
<evidence type="ECO:0000259" key="4">
    <source>
        <dbReference type="Pfam" id="PF00291"/>
    </source>
</evidence>
<dbReference type="GO" id="GO:0004794">
    <property type="term" value="F:threonine deaminase activity"/>
    <property type="evidence" value="ECO:0007669"/>
    <property type="project" value="TreeGrafter"/>
</dbReference>
<evidence type="ECO:0000256" key="1">
    <source>
        <dbReference type="ARBA" id="ARBA00001933"/>
    </source>
</evidence>
<dbReference type="PANTHER" id="PTHR48078:SF6">
    <property type="entry name" value="L-THREONINE DEHYDRATASE CATABOLIC TDCB"/>
    <property type="match status" value="1"/>
</dbReference>
<feature type="domain" description="Tryptophan synthase beta chain-like PALP" evidence="4">
    <location>
        <begin position="39"/>
        <end position="313"/>
    </location>
</feature>
<evidence type="ECO:0000313" key="5">
    <source>
        <dbReference type="EMBL" id="SER59869.1"/>
    </source>
</evidence>
<keyword evidence="6" id="KW-1185">Reference proteome</keyword>
<dbReference type="Gene3D" id="3.40.50.1100">
    <property type="match status" value="2"/>
</dbReference>
<evidence type="ECO:0000256" key="3">
    <source>
        <dbReference type="ARBA" id="ARBA00023239"/>
    </source>
</evidence>
<proteinExistence type="predicted"/>
<dbReference type="GO" id="GO:0006565">
    <property type="term" value="P:L-serine catabolic process"/>
    <property type="evidence" value="ECO:0007669"/>
    <property type="project" value="TreeGrafter"/>
</dbReference>
<keyword evidence="3 5" id="KW-0456">Lyase</keyword>
<dbReference type="GO" id="GO:0006567">
    <property type="term" value="P:L-threonine catabolic process"/>
    <property type="evidence" value="ECO:0007669"/>
    <property type="project" value="TreeGrafter"/>
</dbReference>
<comment type="cofactor">
    <cofactor evidence="1">
        <name>pyridoxal 5'-phosphate</name>
        <dbReference type="ChEBI" id="CHEBI:597326"/>
    </cofactor>
</comment>
<dbReference type="GO" id="GO:0030170">
    <property type="term" value="F:pyridoxal phosphate binding"/>
    <property type="evidence" value="ECO:0007669"/>
    <property type="project" value="InterPro"/>
</dbReference>
<dbReference type="InterPro" id="IPR050147">
    <property type="entry name" value="Ser/Thr_Dehydratase"/>
</dbReference>
<dbReference type="GO" id="GO:0003941">
    <property type="term" value="F:L-serine ammonia-lyase activity"/>
    <property type="evidence" value="ECO:0007669"/>
    <property type="project" value="TreeGrafter"/>
</dbReference>